<dbReference type="CDD" id="cd18577">
    <property type="entry name" value="ABC_6TM_Pgp_ABCB1_D1_like"/>
    <property type="match status" value="1"/>
</dbReference>
<dbReference type="InterPro" id="IPR017871">
    <property type="entry name" value="ABC_transporter-like_CS"/>
</dbReference>
<evidence type="ECO:0000256" key="2">
    <source>
        <dbReference type="ARBA" id="ARBA00007577"/>
    </source>
</evidence>
<keyword evidence="4 12" id="KW-0812">Transmembrane</keyword>
<keyword evidence="7" id="KW-0067">ATP-binding</keyword>
<evidence type="ECO:0000313" key="16">
    <source>
        <dbReference type="Proteomes" id="UP001141552"/>
    </source>
</evidence>
<feature type="domain" description="ABC transporter" evidence="13">
    <location>
        <begin position="1051"/>
        <end position="1288"/>
    </location>
</feature>
<dbReference type="FunFam" id="1.20.1560.10:FF:000025">
    <property type="entry name" value="ABC transporter B family member 9"/>
    <property type="match status" value="1"/>
</dbReference>
<dbReference type="FunFam" id="3.40.50.300:FF:000066">
    <property type="entry name" value="ABC transporter B family member 1"/>
    <property type="match status" value="2"/>
</dbReference>
<keyword evidence="8 12" id="KW-1133">Transmembrane helix</keyword>
<dbReference type="SMART" id="SM00382">
    <property type="entry name" value="AAA"/>
    <property type="match status" value="2"/>
</dbReference>
<dbReference type="PROSITE" id="PS00211">
    <property type="entry name" value="ABC_TRANSPORTER_1"/>
    <property type="match status" value="2"/>
</dbReference>
<dbReference type="PANTHER" id="PTHR43394:SF16">
    <property type="entry name" value="ABC TRANSPORTER B FAMILY MEMBER 4-LIKE ISOFORM X1"/>
    <property type="match status" value="1"/>
</dbReference>
<evidence type="ECO:0000256" key="11">
    <source>
        <dbReference type="SAM" id="MobiDB-lite"/>
    </source>
</evidence>
<gene>
    <name evidence="15" type="primary">ABCB11_1</name>
    <name evidence="15" type="ORF">Tsubulata_007804</name>
</gene>
<evidence type="ECO:0000256" key="5">
    <source>
        <dbReference type="ARBA" id="ARBA00022737"/>
    </source>
</evidence>
<dbReference type="InterPro" id="IPR003439">
    <property type="entry name" value="ABC_transporter-like_ATP-bd"/>
</dbReference>
<keyword evidence="5" id="KW-0677">Repeat</keyword>
<organism evidence="15 16">
    <name type="scientific">Turnera subulata</name>
    <dbReference type="NCBI Taxonomy" id="218843"/>
    <lineage>
        <taxon>Eukaryota</taxon>
        <taxon>Viridiplantae</taxon>
        <taxon>Streptophyta</taxon>
        <taxon>Embryophyta</taxon>
        <taxon>Tracheophyta</taxon>
        <taxon>Spermatophyta</taxon>
        <taxon>Magnoliopsida</taxon>
        <taxon>eudicotyledons</taxon>
        <taxon>Gunneridae</taxon>
        <taxon>Pentapetalae</taxon>
        <taxon>rosids</taxon>
        <taxon>fabids</taxon>
        <taxon>Malpighiales</taxon>
        <taxon>Passifloraceae</taxon>
        <taxon>Turnera</taxon>
    </lineage>
</organism>
<feature type="compositionally biased region" description="Basic and acidic residues" evidence="11">
    <location>
        <begin position="631"/>
        <end position="647"/>
    </location>
</feature>
<comment type="caution">
    <text evidence="15">The sequence shown here is derived from an EMBL/GenBank/DDBJ whole genome shotgun (WGS) entry which is preliminary data.</text>
</comment>
<dbReference type="InterPro" id="IPR039421">
    <property type="entry name" value="Type_1_exporter"/>
</dbReference>
<dbReference type="Pfam" id="PF00664">
    <property type="entry name" value="ABC_membrane"/>
    <property type="match status" value="2"/>
</dbReference>
<protein>
    <submittedName>
        <fullName evidence="15">ABC transporter B member 11</fullName>
    </submittedName>
</protein>
<dbReference type="GO" id="GO:0010329">
    <property type="term" value="F:auxin efflux transmembrane transporter activity"/>
    <property type="evidence" value="ECO:0007669"/>
    <property type="project" value="UniProtKB-ARBA"/>
</dbReference>
<dbReference type="CDD" id="cd03249">
    <property type="entry name" value="ABC_MTABC3_MDL1_MDL2"/>
    <property type="match status" value="2"/>
</dbReference>
<feature type="transmembrane region" description="Helical" evidence="12">
    <location>
        <begin position="952"/>
        <end position="977"/>
    </location>
</feature>
<evidence type="ECO:0000256" key="10">
    <source>
        <dbReference type="ARBA" id="ARBA00023180"/>
    </source>
</evidence>
<dbReference type="SUPFAM" id="SSF52540">
    <property type="entry name" value="P-loop containing nucleoside triphosphate hydrolases"/>
    <property type="match status" value="2"/>
</dbReference>
<dbReference type="Gene3D" id="1.20.1560.10">
    <property type="entry name" value="ABC transporter type 1, transmembrane domain"/>
    <property type="match status" value="1"/>
</dbReference>
<reference evidence="15" key="2">
    <citation type="journal article" date="2023" name="Plants (Basel)">
        <title>Annotation of the Turnera subulata (Passifloraceae) Draft Genome Reveals the S-Locus Evolved after the Divergence of Turneroideae from Passifloroideae in a Stepwise Manner.</title>
        <authorList>
            <person name="Henning P.M."/>
            <person name="Roalson E.H."/>
            <person name="Mir W."/>
            <person name="McCubbin A.G."/>
            <person name="Shore J.S."/>
        </authorList>
    </citation>
    <scope>NUCLEOTIDE SEQUENCE</scope>
    <source>
        <strain evidence="15">F60SS</strain>
    </source>
</reference>
<dbReference type="GO" id="GO:0016887">
    <property type="term" value="F:ATP hydrolysis activity"/>
    <property type="evidence" value="ECO:0007669"/>
    <property type="project" value="InterPro"/>
</dbReference>
<dbReference type="GO" id="GO:0010328">
    <property type="term" value="F:auxin influx transmembrane transporter activity"/>
    <property type="evidence" value="ECO:0007669"/>
    <property type="project" value="UniProtKB-ARBA"/>
</dbReference>
<comment type="similarity">
    <text evidence="2">Belongs to the ABC transporter superfamily. ABCB family. Multidrug resistance exporter (TC 3.A.1.201) subfamily.</text>
</comment>
<dbReference type="GO" id="GO:0015421">
    <property type="term" value="F:ABC-type oligopeptide transporter activity"/>
    <property type="evidence" value="ECO:0007669"/>
    <property type="project" value="TreeGrafter"/>
</dbReference>
<feature type="transmembrane region" description="Helical" evidence="12">
    <location>
        <begin position="291"/>
        <end position="314"/>
    </location>
</feature>
<evidence type="ECO:0000256" key="8">
    <source>
        <dbReference type="ARBA" id="ARBA00022989"/>
    </source>
</evidence>
<comment type="subcellular location">
    <subcellularLocation>
        <location evidence="1">Cell membrane</location>
        <topology evidence="1">Multi-pass membrane protein</topology>
    </subcellularLocation>
</comment>
<dbReference type="GO" id="GO:0090374">
    <property type="term" value="P:oligopeptide export from mitochondrion"/>
    <property type="evidence" value="ECO:0007669"/>
    <property type="project" value="TreeGrafter"/>
</dbReference>
<evidence type="ECO:0000256" key="3">
    <source>
        <dbReference type="ARBA" id="ARBA00022448"/>
    </source>
</evidence>
<feature type="transmembrane region" description="Helical" evidence="12">
    <location>
        <begin position="859"/>
        <end position="885"/>
    </location>
</feature>
<dbReference type="OrthoDB" id="6500128at2759"/>
<keyword evidence="10" id="KW-0325">Glycoprotein</keyword>
<feature type="compositionally biased region" description="Polar residues" evidence="11">
    <location>
        <begin position="10"/>
        <end position="20"/>
    </location>
</feature>
<dbReference type="Proteomes" id="UP001141552">
    <property type="component" value="Unassembled WGS sequence"/>
</dbReference>
<evidence type="ECO:0000313" key="15">
    <source>
        <dbReference type="EMBL" id="KAJ4835573.1"/>
    </source>
</evidence>
<feature type="compositionally biased region" description="Basic residues" evidence="11">
    <location>
        <begin position="654"/>
        <end position="664"/>
    </location>
</feature>
<evidence type="ECO:0000256" key="4">
    <source>
        <dbReference type="ARBA" id="ARBA00022692"/>
    </source>
</evidence>
<keyword evidence="16" id="KW-1185">Reference proteome</keyword>
<feature type="compositionally biased region" description="Low complexity" evidence="11">
    <location>
        <begin position="665"/>
        <end position="676"/>
    </location>
</feature>
<dbReference type="PROSITE" id="PS50929">
    <property type="entry name" value="ABC_TM1F"/>
    <property type="match status" value="2"/>
</dbReference>
<keyword evidence="3" id="KW-0813">Transport</keyword>
<feature type="domain" description="ABC transmembrane type-1" evidence="14">
    <location>
        <begin position="730"/>
        <end position="1016"/>
    </location>
</feature>
<feature type="transmembrane region" description="Helical" evidence="12">
    <location>
        <begin position="64"/>
        <end position="91"/>
    </location>
</feature>
<dbReference type="GO" id="GO:0005524">
    <property type="term" value="F:ATP binding"/>
    <property type="evidence" value="ECO:0007669"/>
    <property type="project" value="UniProtKB-KW"/>
</dbReference>
<feature type="transmembrane region" description="Helical" evidence="12">
    <location>
        <begin position="770"/>
        <end position="797"/>
    </location>
</feature>
<reference evidence="15" key="1">
    <citation type="submission" date="2022-02" db="EMBL/GenBank/DDBJ databases">
        <authorList>
            <person name="Henning P.M."/>
            <person name="McCubbin A.G."/>
            <person name="Shore J.S."/>
        </authorList>
    </citation>
    <scope>NUCLEOTIDE SEQUENCE</scope>
    <source>
        <strain evidence="15">F60SS</strain>
        <tissue evidence="15">Leaves</tissue>
    </source>
</reference>
<dbReference type="GO" id="GO:0005743">
    <property type="term" value="C:mitochondrial inner membrane"/>
    <property type="evidence" value="ECO:0007669"/>
    <property type="project" value="TreeGrafter"/>
</dbReference>
<dbReference type="InterPro" id="IPR036640">
    <property type="entry name" value="ABC1_TM_sf"/>
</dbReference>
<dbReference type="CDD" id="cd18578">
    <property type="entry name" value="ABC_6TM_Pgp_ABCB1_D2_like"/>
    <property type="match status" value="1"/>
</dbReference>
<dbReference type="InterPro" id="IPR027417">
    <property type="entry name" value="P-loop_NTPase"/>
</dbReference>
<dbReference type="InterPro" id="IPR003593">
    <property type="entry name" value="AAA+_ATPase"/>
</dbReference>
<dbReference type="Gene3D" id="3.40.50.300">
    <property type="entry name" value="P-loop containing nucleotide triphosphate hydrolases"/>
    <property type="match status" value="2"/>
</dbReference>
<evidence type="ECO:0000259" key="13">
    <source>
        <dbReference type="PROSITE" id="PS50893"/>
    </source>
</evidence>
<dbReference type="InterPro" id="IPR011527">
    <property type="entry name" value="ABC1_TM_dom"/>
</dbReference>
<dbReference type="PANTHER" id="PTHR43394">
    <property type="entry name" value="ATP-DEPENDENT PERMEASE MDL1, MITOCHONDRIAL"/>
    <property type="match status" value="1"/>
</dbReference>
<dbReference type="Pfam" id="PF00005">
    <property type="entry name" value="ABC_tran"/>
    <property type="match status" value="2"/>
</dbReference>
<name>A0A9Q0JBL3_9ROSI</name>
<evidence type="ECO:0000256" key="1">
    <source>
        <dbReference type="ARBA" id="ARBA00004651"/>
    </source>
</evidence>
<keyword evidence="9 12" id="KW-0472">Membrane</keyword>
<proteinExistence type="inferred from homology"/>
<feature type="region of interest" description="Disordered" evidence="11">
    <location>
        <begin position="1"/>
        <end position="45"/>
    </location>
</feature>
<dbReference type="GO" id="GO:0005886">
    <property type="term" value="C:plasma membrane"/>
    <property type="evidence" value="ECO:0007669"/>
    <property type="project" value="UniProtKB-SubCell"/>
</dbReference>
<feature type="domain" description="ABC transporter" evidence="13">
    <location>
        <begin position="390"/>
        <end position="626"/>
    </location>
</feature>
<dbReference type="PROSITE" id="PS50893">
    <property type="entry name" value="ABC_TRANSPORTER_2"/>
    <property type="match status" value="2"/>
</dbReference>
<dbReference type="FunFam" id="1.20.1560.10:FF:000009">
    <property type="entry name" value="ABC transporter B family member 1"/>
    <property type="match status" value="1"/>
</dbReference>
<evidence type="ECO:0000256" key="12">
    <source>
        <dbReference type="SAM" id="Phobius"/>
    </source>
</evidence>
<feature type="domain" description="ABC transmembrane type-1" evidence="14">
    <location>
        <begin position="68"/>
        <end position="355"/>
    </location>
</feature>
<dbReference type="SUPFAM" id="SSF90123">
    <property type="entry name" value="ABC transporter transmembrane region"/>
    <property type="match status" value="2"/>
</dbReference>
<evidence type="ECO:0000256" key="7">
    <source>
        <dbReference type="ARBA" id="ARBA00022840"/>
    </source>
</evidence>
<evidence type="ECO:0000256" key="6">
    <source>
        <dbReference type="ARBA" id="ARBA00022741"/>
    </source>
</evidence>
<dbReference type="EMBL" id="JAKUCV010004364">
    <property type="protein sequence ID" value="KAJ4835573.1"/>
    <property type="molecule type" value="Genomic_DNA"/>
</dbReference>
<feature type="region of interest" description="Disordered" evidence="11">
    <location>
        <begin position="631"/>
        <end position="676"/>
    </location>
</feature>
<keyword evidence="6" id="KW-0547">Nucleotide-binding</keyword>
<feature type="transmembrane region" description="Helical" evidence="12">
    <location>
        <begin position="111"/>
        <end position="135"/>
    </location>
</feature>
<dbReference type="FunFam" id="1.20.1560.10:FF:000044">
    <property type="entry name" value="ABC transporter B family member 9"/>
    <property type="match status" value="1"/>
</dbReference>
<evidence type="ECO:0000256" key="9">
    <source>
        <dbReference type="ARBA" id="ARBA00023136"/>
    </source>
</evidence>
<feature type="transmembrane region" description="Helical" evidence="12">
    <location>
        <begin position="726"/>
        <end position="750"/>
    </location>
</feature>
<evidence type="ECO:0000259" key="14">
    <source>
        <dbReference type="PROSITE" id="PS50929"/>
    </source>
</evidence>
<sequence>MAMENGTDGGSNMQEASTSKIQEEEVKSSGANGSLQKAEKGKGDEKTNTVPYYKLFLFADSTDIILMILGTVGSIGNGLSLPLMTVLFGQLTDAFGQNQHDKHVLDLVSKVALKFVYLAIGSGVASFLQVACWMVTGERQAARIRALYLKTILRQDIGFFDKETNTGEVVGRMSGDTVLIQDAMGEKVGKFQQLISTFLGGFIIAFVKGWLLTLVMLASIPPLVLAGSLMSITIARMASRGQSAYGRAANVVEQTIGSIRTVASFTGEKQAVSDYKKFLVTAYKSGVHEGLATGMGLGTVMGVIFCSYALAFWYGGKLILEKGYTGGDVLNVVFAVLTGSMSLGQASPCLSSFAAGQAAAYKMLETIKRKPEIDAYDSKGKVLEDIRGDIELRDVYFSYPARPDEQIFNGFSLTIPSGTTAALVGQSGSGKSTVISLIERFYDPQAGEVLIDGINLKEFQLKWIRGKIGLVSQEPVLFTSSIKDNIAYGKENATIEEIRAAAELANAAKFIDKLPKGLDTMVGEHGTQMSGGQKQRIAIARAILKDPRILLLDEATSALDAESERIVQEALDRIMVNRTTVIVAHRLSTVRNADMIAVIHRGKMVEKGTHMELLEDPDGAYSQLIRLQEEKRKAEEDGDEQSKHDMSSESLRQSIHRSSLKRSISRGSSGVGNSSRHSFSVSFGLPTGVINATDNTAEGEEESKPSPEETPNVPISRLISLNKPEIPVLIAGSIAAILNGVIFPIFAILLSSVIKAFYKPPHELKEDTRFWALIFIALGVASLVVYPSQLYLFAVAGCKLIQRIRIMCFEKVVNMEVGWFDEPRHSSGAIGARLSADAATVRGLVGDALAQMVQNLSSAIAGLVIAFTASWELALIVVALVPLIGVNGYVQVKFMKGFSADAKAMYEGASQVANDAVGSIRTVASFCAEEKVMQLYQKKCEGPMRNGIKQGLVSGIGFGLSFFLLFCVYGTCFYAGAQLVRHGRISFSDVFRVFFALTMAAIAMSQSSSFAPDSSKAKSAVSSIFAIVDRKSKIDPSDESGMTLDNVKGEIELRHISFKYPSRPDIQIFRDLSLAIHSGKTVALVGESGSGKSTVIALLQRFYDPDSGHITLDGTDIQRLQLKWLRQQMGLVSQEPVLFNDTIRANIAYGKGGDATEAEIISASELANAHKFISSLQQGYDTVVGERGVQLSGGQKQRVAIARAIIKSPKILLLDEATSALDAESERVVQDALDRVMVNRTTVVVAHRLSTIKNADVIAVVKNGVIVEKGKHENLINIKDGFYASLVALHMSAATS</sequence>
<accession>A0A9Q0JBL3</accession>
<feature type="transmembrane region" description="Helical" evidence="12">
    <location>
        <begin position="194"/>
        <end position="220"/>
    </location>
</feature>